<protein>
    <submittedName>
        <fullName evidence="2">DUF1059 domain-containing protein</fullName>
    </submittedName>
</protein>
<dbReference type="InterPro" id="IPR009409">
    <property type="entry name" value="DUF1059"/>
</dbReference>
<dbReference type="KEGG" id="halu:HUG12_18630"/>
<keyword evidence="3" id="KW-1185">Reference proteome</keyword>
<dbReference type="EMBL" id="CP058579">
    <property type="protein sequence ID" value="QLG63635.1"/>
    <property type="molecule type" value="Genomic_DNA"/>
</dbReference>
<dbReference type="Proteomes" id="UP000509626">
    <property type="component" value="Chromosome"/>
</dbReference>
<dbReference type="GeneID" id="56039519"/>
<dbReference type="Pfam" id="PF06348">
    <property type="entry name" value="DUF1059"/>
    <property type="match status" value="1"/>
</dbReference>
<feature type="compositionally biased region" description="Basic and acidic residues" evidence="1">
    <location>
        <begin position="33"/>
        <end position="51"/>
    </location>
</feature>
<accession>A0A7D5LDU5</accession>
<dbReference type="RefSeq" id="WP_179270219.1">
    <property type="nucleotide sequence ID" value="NZ_CP058579.1"/>
</dbReference>
<proteinExistence type="predicted"/>
<feature type="region of interest" description="Disordered" evidence="1">
    <location>
        <begin position="29"/>
        <end position="51"/>
    </location>
</feature>
<reference evidence="2 3" key="1">
    <citation type="submission" date="2020-06" db="EMBL/GenBank/DDBJ databases">
        <title>NJ-3-1, isolated from saline soil.</title>
        <authorList>
            <person name="Cui H.L."/>
            <person name="Shi X."/>
        </authorList>
    </citation>
    <scope>NUCLEOTIDE SEQUENCE [LARGE SCALE GENOMIC DNA]</scope>
    <source>
        <strain evidence="2 3">NJ-3-1</strain>
    </source>
</reference>
<evidence type="ECO:0000313" key="3">
    <source>
        <dbReference type="Proteomes" id="UP000509626"/>
    </source>
</evidence>
<gene>
    <name evidence="2" type="ORF">HUG12_18630</name>
</gene>
<name>A0A7D5LDU5_9EURY</name>
<evidence type="ECO:0000256" key="1">
    <source>
        <dbReference type="SAM" id="MobiDB-lite"/>
    </source>
</evidence>
<organism evidence="2 3">
    <name type="scientific">Halorarum salinum</name>
    <dbReference type="NCBI Taxonomy" id="2743089"/>
    <lineage>
        <taxon>Archaea</taxon>
        <taxon>Methanobacteriati</taxon>
        <taxon>Methanobacteriota</taxon>
        <taxon>Stenosarchaea group</taxon>
        <taxon>Halobacteria</taxon>
        <taxon>Halobacteriales</taxon>
        <taxon>Haloferacaceae</taxon>
        <taxon>Halorarum</taxon>
    </lineage>
</organism>
<dbReference type="OrthoDB" id="229974at2157"/>
<dbReference type="AlphaFoldDB" id="A0A7D5LDU5"/>
<evidence type="ECO:0000313" key="2">
    <source>
        <dbReference type="EMBL" id="QLG63635.1"/>
    </source>
</evidence>
<sequence>MAYKVNCGQDDGFMVQSEDESEVVSIVKRHAQEKHDMDVSDDDARGMIEET</sequence>